<dbReference type="Pfam" id="PF00480">
    <property type="entry name" value="ROK"/>
    <property type="match status" value="1"/>
</dbReference>
<dbReference type="OrthoDB" id="9810372at2"/>
<dbReference type="Gene3D" id="1.10.10.10">
    <property type="entry name" value="Winged helix-like DNA-binding domain superfamily/Winged helix DNA-binding domain"/>
    <property type="match status" value="1"/>
</dbReference>
<protein>
    <submittedName>
        <fullName evidence="2">Sugar kinase of the NBD/HSP70 family, may contain an N-terminal HTH domain</fullName>
    </submittedName>
</protein>
<keyword evidence="3" id="KW-1185">Reference proteome</keyword>
<dbReference type="PANTHER" id="PTHR18964:SF149">
    <property type="entry name" value="BIFUNCTIONAL UDP-N-ACETYLGLUCOSAMINE 2-EPIMERASE_N-ACETYLMANNOSAMINE KINASE"/>
    <property type="match status" value="1"/>
</dbReference>
<dbReference type="GO" id="GO:0016301">
    <property type="term" value="F:kinase activity"/>
    <property type="evidence" value="ECO:0007669"/>
    <property type="project" value="UniProtKB-KW"/>
</dbReference>
<dbReference type="RefSeq" id="WP_085471284.1">
    <property type="nucleotide sequence ID" value="NZ_FXAU01000001.1"/>
</dbReference>
<dbReference type="AlphaFoldDB" id="A0A1X7I366"/>
<accession>A0A1X7I366</accession>
<dbReference type="PANTHER" id="PTHR18964">
    <property type="entry name" value="ROK (REPRESSOR, ORF, KINASE) FAMILY"/>
    <property type="match status" value="1"/>
</dbReference>
<dbReference type="STRING" id="561061.SAMN05660862_0400"/>
<reference evidence="2 3" key="1">
    <citation type="submission" date="2017-04" db="EMBL/GenBank/DDBJ databases">
        <authorList>
            <person name="Afonso C.L."/>
            <person name="Miller P.J."/>
            <person name="Scott M.A."/>
            <person name="Spackman E."/>
            <person name="Goraichik I."/>
            <person name="Dimitrov K.M."/>
            <person name="Suarez D.L."/>
            <person name="Swayne D.E."/>
        </authorList>
    </citation>
    <scope>NUCLEOTIDE SEQUENCE [LARGE SCALE GENOMIC DNA]</scope>
    <source>
        <strain evidence="2 3">DSM 22418</strain>
    </source>
</reference>
<keyword evidence="2" id="KW-0418">Kinase</keyword>
<evidence type="ECO:0000313" key="2">
    <source>
        <dbReference type="EMBL" id="SMG08814.1"/>
    </source>
</evidence>
<name>A0A1X7I366_9SPHI</name>
<dbReference type="InterPro" id="IPR049874">
    <property type="entry name" value="ROK_cs"/>
</dbReference>
<comment type="similarity">
    <text evidence="1">Belongs to the ROK (NagC/XylR) family.</text>
</comment>
<dbReference type="Proteomes" id="UP000192980">
    <property type="component" value="Unassembled WGS sequence"/>
</dbReference>
<keyword evidence="2" id="KW-0808">Transferase</keyword>
<dbReference type="InterPro" id="IPR043129">
    <property type="entry name" value="ATPase_NBD"/>
</dbReference>
<evidence type="ECO:0000313" key="3">
    <source>
        <dbReference type="Proteomes" id="UP000192980"/>
    </source>
</evidence>
<dbReference type="SUPFAM" id="SSF53067">
    <property type="entry name" value="Actin-like ATPase domain"/>
    <property type="match status" value="1"/>
</dbReference>
<dbReference type="PROSITE" id="PS01125">
    <property type="entry name" value="ROK"/>
    <property type="match status" value="1"/>
</dbReference>
<dbReference type="SUPFAM" id="SSF46785">
    <property type="entry name" value="Winged helix' DNA-binding domain"/>
    <property type="match status" value="1"/>
</dbReference>
<sequence length="413" mass="45894">MTLISQIFSENPSFTSKQRKNALVKLKVLKTIFENYAITINEVATKVNLSLPTLNLIMSELIQEGLLEQKSKGESIGGRKPNLYQIKNRILNILSIEIERFTVRLIVLDNNNEIVHEGKTYTNNLAKDADKIDNLIEIIRQYAVESKLDWFTIMGIGILMPGLINTETGENLTFYYAPNFNLRQHIKETFQKDVYILNDVKAAAISELNYGAAIGKKNVLIIQMDWGIGLGIIINGEVYMGNDGFSGEVGHMVFVEDGQLCYCGKRGCLETVASGVALVNRAKEDIAEKIPTTLTQLPEKEALLPKDIIEAANLGDQYAIDLLNILGKNLGKAISHLIQLFNPQMIVMSGKFADAGTFITLPIQLGIQTYTMNALKNSCELRVSTLGENGPVNGIVLYSITRYLDSLIVKMEK</sequence>
<dbReference type="EMBL" id="FXAU01000001">
    <property type="protein sequence ID" value="SMG08814.1"/>
    <property type="molecule type" value="Genomic_DNA"/>
</dbReference>
<organism evidence="2 3">
    <name type="scientific">Sphingobacterium psychroaquaticum</name>
    <dbReference type="NCBI Taxonomy" id="561061"/>
    <lineage>
        <taxon>Bacteria</taxon>
        <taxon>Pseudomonadati</taxon>
        <taxon>Bacteroidota</taxon>
        <taxon>Sphingobacteriia</taxon>
        <taxon>Sphingobacteriales</taxon>
        <taxon>Sphingobacteriaceae</taxon>
        <taxon>Sphingobacterium</taxon>
    </lineage>
</organism>
<gene>
    <name evidence="2" type="ORF">SAMN05660862_0400</name>
</gene>
<evidence type="ECO:0000256" key="1">
    <source>
        <dbReference type="ARBA" id="ARBA00006479"/>
    </source>
</evidence>
<dbReference type="Gene3D" id="3.30.420.40">
    <property type="match status" value="2"/>
</dbReference>
<dbReference type="Pfam" id="PF13412">
    <property type="entry name" value="HTH_24"/>
    <property type="match status" value="1"/>
</dbReference>
<dbReference type="InterPro" id="IPR000600">
    <property type="entry name" value="ROK"/>
</dbReference>
<dbReference type="InterPro" id="IPR036390">
    <property type="entry name" value="WH_DNA-bd_sf"/>
</dbReference>
<dbReference type="InterPro" id="IPR036388">
    <property type="entry name" value="WH-like_DNA-bd_sf"/>
</dbReference>
<proteinExistence type="inferred from homology"/>